<keyword evidence="4" id="KW-0503">Monooxygenase</keyword>
<dbReference type="STRING" id="1210086.GCA_001613105_04468"/>
<protein>
    <submittedName>
        <fullName evidence="4">3-hydroxy-9,10-secoandrosta-1,3,5(10)-triene-9, 17-dione monooxygenase reductase component</fullName>
    </submittedName>
</protein>
<evidence type="ECO:0000313" key="4">
    <source>
        <dbReference type="EMBL" id="RDI60581.1"/>
    </source>
</evidence>
<evidence type="ECO:0000259" key="3">
    <source>
        <dbReference type="SMART" id="SM00903"/>
    </source>
</evidence>
<feature type="domain" description="Flavin reductase like" evidence="3">
    <location>
        <begin position="39"/>
        <end position="185"/>
    </location>
</feature>
<dbReference type="Proteomes" id="UP000254869">
    <property type="component" value="Unassembled WGS sequence"/>
</dbReference>
<dbReference type="EMBL" id="QQBC01000015">
    <property type="protein sequence ID" value="RDI60581.1"/>
    <property type="molecule type" value="Genomic_DNA"/>
</dbReference>
<dbReference type="Gene3D" id="2.30.110.10">
    <property type="entry name" value="Electron Transport, Fmn-binding Protein, Chain A"/>
    <property type="match status" value="1"/>
</dbReference>
<reference evidence="4 5" key="1">
    <citation type="submission" date="2018-07" db="EMBL/GenBank/DDBJ databases">
        <title>Genomic Encyclopedia of Type Strains, Phase IV (KMG-IV): sequencing the most valuable type-strain genomes for metagenomic binning, comparative biology and taxonomic classification.</title>
        <authorList>
            <person name="Goeker M."/>
        </authorList>
    </citation>
    <scope>NUCLEOTIDE SEQUENCE [LARGE SCALE GENOMIC DNA]</scope>
    <source>
        <strain evidence="4 5">DSM 44290</strain>
    </source>
</reference>
<evidence type="ECO:0000256" key="1">
    <source>
        <dbReference type="ARBA" id="ARBA00008898"/>
    </source>
</evidence>
<dbReference type="SMART" id="SM00903">
    <property type="entry name" value="Flavin_Reduct"/>
    <property type="match status" value="1"/>
</dbReference>
<dbReference type="GO" id="GO:0042602">
    <property type="term" value="F:riboflavin reductase (NADPH) activity"/>
    <property type="evidence" value="ECO:0007669"/>
    <property type="project" value="TreeGrafter"/>
</dbReference>
<dbReference type="GO" id="GO:0010181">
    <property type="term" value="F:FMN binding"/>
    <property type="evidence" value="ECO:0007669"/>
    <property type="project" value="InterPro"/>
</dbReference>
<comment type="caution">
    <text evidence="4">The sequence shown here is derived from an EMBL/GenBank/DDBJ whole genome shotgun (WGS) entry which is preliminary data.</text>
</comment>
<dbReference type="GO" id="GO:0004497">
    <property type="term" value="F:monooxygenase activity"/>
    <property type="evidence" value="ECO:0007669"/>
    <property type="project" value="UniProtKB-KW"/>
</dbReference>
<dbReference type="PANTHER" id="PTHR30466">
    <property type="entry name" value="FLAVIN REDUCTASE"/>
    <property type="match status" value="1"/>
</dbReference>
<proteinExistence type="inferred from homology"/>
<sequence length="189" mass="20355">MGNTIALADDAARRYLVRNSVSTTETERFVDPHHLRTVLAQWATGVVVVTTTRPDREPHGMTASSFTGVALTPPLVSVCLLSSGTTCREIRRNGVFAVNVLGHDHEQIGRRFAESDRAADRFALGDWDAATTGAPVLTDAVAWLDCLVTACHTAGDHTIVLGSVQDAATPRPAAPLIYHDRTFHEGTAR</sequence>
<dbReference type="InterPro" id="IPR012349">
    <property type="entry name" value="Split_barrel_FMN-bd"/>
</dbReference>
<dbReference type="SUPFAM" id="SSF50475">
    <property type="entry name" value="FMN-binding split barrel"/>
    <property type="match status" value="1"/>
</dbReference>
<name>A0A370HRK4_9NOCA</name>
<evidence type="ECO:0000313" key="5">
    <source>
        <dbReference type="Proteomes" id="UP000254869"/>
    </source>
</evidence>
<dbReference type="InterPro" id="IPR002563">
    <property type="entry name" value="Flavin_Rdtase-like_dom"/>
</dbReference>
<organism evidence="4 5">
    <name type="scientific">Nocardia pseudobrasiliensis</name>
    <dbReference type="NCBI Taxonomy" id="45979"/>
    <lineage>
        <taxon>Bacteria</taxon>
        <taxon>Bacillati</taxon>
        <taxon>Actinomycetota</taxon>
        <taxon>Actinomycetes</taxon>
        <taxon>Mycobacteriales</taxon>
        <taxon>Nocardiaceae</taxon>
        <taxon>Nocardia</taxon>
    </lineage>
</organism>
<keyword evidence="2" id="KW-0560">Oxidoreductase</keyword>
<comment type="similarity">
    <text evidence="1">Belongs to the non-flavoprotein flavin reductase family.</text>
</comment>
<gene>
    <name evidence="4" type="ORF">DFR76_115211</name>
</gene>
<dbReference type="PANTHER" id="PTHR30466:SF11">
    <property type="entry name" value="FLAVIN-DEPENDENT MONOOXYGENASE, REDUCTASE SUBUNIT HSAB"/>
    <property type="match status" value="1"/>
</dbReference>
<dbReference type="AlphaFoldDB" id="A0A370HRK4"/>
<evidence type="ECO:0000256" key="2">
    <source>
        <dbReference type="ARBA" id="ARBA00023002"/>
    </source>
</evidence>
<dbReference type="Pfam" id="PF01613">
    <property type="entry name" value="Flavin_Reduct"/>
    <property type="match status" value="1"/>
</dbReference>
<dbReference type="InterPro" id="IPR050268">
    <property type="entry name" value="NADH-dep_flavin_reductase"/>
</dbReference>
<keyword evidence="5" id="KW-1185">Reference proteome</keyword>
<accession>A0A370HRK4</accession>